<accession>A0A418AKI5</accession>
<dbReference type="EMBL" id="QUSY01001586">
    <property type="protein sequence ID" value="RHY24451.1"/>
    <property type="molecule type" value="Genomic_DNA"/>
</dbReference>
<dbReference type="InterPro" id="IPR009057">
    <property type="entry name" value="Homeodomain-like_sf"/>
</dbReference>
<sequence length="360" mass="41520">MPRPSQRKQKEFKYDKYTHEQKSVSRQYRDTYTVNETIERHFNGAATDRRRKTVMQLLSVWKKNRRTIEAKASDARTRNMFRTRSKGLWTNLSQETEAFLWNWVQTMRTDGLLITREMLTLYALDVAPFFENNHPNFKASSPWCNRFMASKALVDRAVTRESQKTLAETSAAVATFSAKVRILMIKYGSDVVYNADQTAIQYEMVSKRTVNDQDASTLWVKCKGGGERTTAMILGDSKGTKYPLFLVFKTPVVEDVDVLTENVALRHEFGPQLWPKMKSLMHRSTARTYGNPTAWWNGMLSIEFLRHCFGSREDMSKRVLLVWDSFSGHFTAGVAAYAESINVELIKVPPSFVSQQTWRG</sequence>
<evidence type="ECO:0000259" key="2">
    <source>
        <dbReference type="PROSITE" id="PS51253"/>
    </source>
</evidence>
<dbReference type="PROSITE" id="PS51253">
    <property type="entry name" value="HTH_CENPB"/>
    <property type="match status" value="1"/>
</dbReference>
<keyword evidence="4" id="KW-1185">Reference proteome</keyword>
<dbReference type="Pfam" id="PF03221">
    <property type="entry name" value="HTH_Tnp_Tc5"/>
    <property type="match status" value="1"/>
</dbReference>
<dbReference type="VEuPathDB" id="FungiDB:H310_08384"/>
<feature type="domain" description="HTH CENPB-type" evidence="2">
    <location>
        <begin position="84"/>
        <end position="157"/>
    </location>
</feature>
<dbReference type="GO" id="GO:0005634">
    <property type="term" value="C:nucleus"/>
    <property type="evidence" value="ECO:0007669"/>
    <property type="project" value="TreeGrafter"/>
</dbReference>
<keyword evidence="1" id="KW-0238">DNA-binding</keyword>
<reference evidence="3 4" key="1">
    <citation type="submission" date="2018-08" db="EMBL/GenBank/DDBJ databases">
        <title>Aphanomyces genome sequencing and annotation.</title>
        <authorList>
            <person name="Minardi D."/>
            <person name="Oidtmann B."/>
            <person name="Van Der Giezen M."/>
            <person name="Studholme D.J."/>
        </authorList>
    </citation>
    <scope>NUCLEOTIDE SEQUENCE [LARGE SCALE GENOMIC DNA]</scope>
    <source>
        <strain evidence="3 4">NJM0002</strain>
    </source>
</reference>
<dbReference type="AlphaFoldDB" id="A0A418AKI5"/>
<dbReference type="InterPro" id="IPR006600">
    <property type="entry name" value="HTH_CenpB_DNA-bd_dom"/>
</dbReference>
<evidence type="ECO:0000256" key="1">
    <source>
        <dbReference type="ARBA" id="ARBA00023125"/>
    </source>
</evidence>
<evidence type="ECO:0000313" key="3">
    <source>
        <dbReference type="EMBL" id="RHY24451.1"/>
    </source>
</evidence>
<dbReference type="GO" id="GO:0003677">
    <property type="term" value="F:DNA binding"/>
    <property type="evidence" value="ECO:0007669"/>
    <property type="project" value="UniProtKB-KW"/>
</dbReference>
<dbReference type="SMART" id="SM00674">
    <property type="entry name" value="CENPB"/>
    <property type="match status" value="1"/>
</dbReference>
<proteinExistence type="predicted"/>
<dbReference type="SUPFAM" id="SSF46689">
    <property type="entry name" value="Homeodomain-like"/>
    <property type="match status" value="1"/>
</dbReference>
<dbReference type="PANTHER" id="PTHR19303">
    <property type="entry name" value="TRANSPOSON"/>
    <property type="match status" value="1"/>
</dbReference>
<dbReference type="Gene3D" id="1.10.10.60">
    <property type="entry name" value="Homeodomain-like"/>
    <property type="match status" value="1"/>
</dbReference>
<gene>
    <name evidence="3" type="ORF">DYB32_008847</name>
</gene>
<protein>
    <recommendedName>
        <fullName evidence="2">HTH CENPB-type domain-containing protein</fullName>
    </recommendedName>
</protein>
<comment type="caution">
    <text evidence="3">The sequence shown here is derived from an EMBL/GenBank/DDBJ whole genome shotgun (WGS) entry which is preliminary data.</text>
</comment>
<evidence type="ECO:0000313" key="4">
    <source>
        <dbReference type="Proteomes" id="UP000285060"/>
    </source>
</evidence>
<name>A0A418AKI5_9STRA</name>
<dbReference type="InterPro" id="IPR050863">
    <property type="entry name" value="CenT-Element_Derived"/>
</dbReference>
<dbReference type="Proteomes" id="UP000285060">
    <property type="component" value="Unassembled WGS sequence"/>
</dbReference>
<dbReference type="PANTHER" id="PTHR19303:SF57">
    <property type="entry name" value="HTH CENPB-TYPE DOMAIN-CONTAINING PROTEIN"/>
    <property type="match status" value="1"/>
</dbReference>
<organism evidence="3 4">
    <name type="scientific">Aphanomyces invadans</name>
    <dbReference type="NCBI Taxonomy" id="157072"/>
    <lineage>
        <taxon>Eukaryota</taxon>
        <taxon>Sar</taxon>
        <taxon>Stramenopiles</taxon>
        <taxon>Oomycota</taxon>
        <taxon>Saprolegniomycetes</taxon>
        <taxon>Saprolegniales</taxon>
        <taxon>Verrucalvaceae</taxon>
        <taxon>Aphanomyces</taxon>
    </lineage>
</organism>